<keyword evidence="2" id="KW-1185">Reference proteome</keyword>
<dbReference type="EMBL" id="CM056811">
    <property type="protein sequence ID" value="KAJ8635329.1"/>
    <property type="molecule type" value="Genomic_DNA"/>
</dbReference>
<comment type="caution">
    <text evidence="1">The sequence shown here is derived from an EMBL/GenBank/DDBJ whole genome shotgun (WGS) entry which is preliminary data.</text>
</comment>
<organism evidence="1 2">
    <name type="scientific">Persea americana</name>
    <name type="common">Avocado</name>
    <dbReference type="NCBI Taxonomy" id="3435"/>
    <lineage>
        <taxon>Eukaryota</taxon>
        <taxon>Viridiplantae</taxon>
        <taxon>Streptophyta</taxon>
        <taxon>Embryophyta</taxon>
        <taxon>Tracheophyta</taxon>
        <taxon>Spermatophyta</taxon>
        <taxon>Magnoliopsida</taxon>
        <taxon>Magnoliidae</taxon>
        <taxon>Laurales</taxon>
        <taxon>Lauraceae</taxon>
        <taxon>Persea</taxon>
    </lineage>
</organism>
<name>A0ACC2LPH4_PERAE</name>
<evidence type="ECO:0000313" key="2">
    <source>
        <dbReference type="Proteomes" id="UP001234297"/>
    </source>
</evidence>
<gene>
    <name evidence="1" type="ORF">MRB53_009596</name>
</gene>
<proteinExistence type="predicted"/>
<sequence length="321" mass="34827">MAFSLWFWRFKTLTLTLALVPLLPSPASANSEGDALYTLRRSLSDPDNVLQSWDPTLVNPCTWFHITCNQDNQVTRVDLGNSNLSGHLVPQLGKLEHLQYLELYKNNIQGAIPIELGNLKSLISLDLYNNNLSGIIPPSLGKLKSLVFLRLNDNKLNGPIPRGLINIASLKVVDVSDNDLCGTIPTTGPFEHFPLSNFENNPRLEGPELQGLAHPLGSQKAPRPPSLLLSWKEISSGCHPSMASDNTSVVASPEKKSGETISVVVSPKGEGGGAGGGGKCLCSPTTHQGSFRCRFHRSQSSVWMRRSKSMPASKDVTPAQT</sequence>
<evidence type="ECO:0000313" key="1">
    <source>
        <dbReference type="EMBL" id="KAJ8635329.1"/>
    </source>
</evidence>
<reference evidence="1 2" key="1">
    <citation type="journal article" date="2022" name="Hortic Res">
        <title>A haplotype resolved chromosomal level avocado genome allows analysis of novel avocado genes.</title>
        <authorList>
            <person name="Nath O."/>
            <person name="Fletcher S.J."/>
            <person name="Hayward A."/>
            <person name="Shaw L.M."/>
            <person name="Masouleh A.K."/>
            <person name="Furtado A."/>
            <person name="Henry R.J."/>
            <person name="Mitter N."/>
        </authorList>
    </citation>
    <scope>NUCLEOTIDE SEQUENCE [LARGE SCALE GENOMIC DNA]</scope>
    <source>
        <strain evidence="2">cv. Hass</strain>
    </source>
</reference>
<accession>A0ACC2LPH4</accession>
<dbReference type="Proteomes" id="UP001234297">
    <property type="component" value="Chromosome 3"/>
</dbReference>
<protein>
    <submittedName>
        <fullName evidence="1">Uncharacterized protein</fullName>
    </submittedName>
</protein>